<evidence type="ECO:0000313" key="5">
    <source>
        <dbReference type="EMBL" id="XAN07314.1"/>
    </source>
</evidence>
<accession>A0ABZ3FQD4</accession>
<keyword evidence="3" id="KW-1133">Transmembrane helix</keyword>
<organism evidence="5 6">
    <name type="scientific">Ammonicoccus fulvus</name>
    <dbReference type="NCBI Taxonomy" id="3138240"/>
    <lineage>
        <taxon>Bacteria</taxon>
        <taxon>Bacillati</taxon>
        <taxon>Actinomycetota</taxon>
        <taxon>Actinomycetes</taxon>
        <taxon>Propionibacteriales</taxon>
        <taxon>Propionibacteriaceae</taxon>
        <taxon>Ammonicoccus</taxon>
    </lineage>
</organism>
<evidence type="ECO:0000256" key="4">
    <source>
        <dbReference type="ARBA" id="ARBA00023136"/>
    </source>
</evidence>
<evidence type="ECO:0000256" key="2">
    <source>
        <dbReference type="ARBA" id="ARBA00022692"/>
    </source>
</evidence>
<dbReference type="Pfam" id="PF07681">
    <property type="entry name" value="DoxX"/>
    <property type="match status" value="1"/>
</dbReference>
<dbReference type="Proteomes" id="UP001442841">
    <property type="component" value="Chromosome"/>
</dbReference>
<dbReference type="EMBL" id="CP154795">
    <property type="protein sequence ID" value="XAN07314.1"/>
    <property type="molecule type" value="Genomic_DNA"/>
</dbReference>
<dbReference type="RefSeq" id="WP_425308767.1">
    <property type="nucleotide sequence ID" value="NZ_CP154795.1"/>
</dbReference>
<evidence type="ECO:0000313" key="6">
    <source>
        <dbReference type="Proteomes" id="UP001442841"/>
    </source>
</evidence>
<gene>
    <name evidence="5" type="ORF">AADG42_08405</name>
</gene>
<evidence type="ECO:0000256" key="3">
    <source>
        <dbReference type="ARBA" id="ARBA00022989"/>
    </source>
</evidence>
<comment type="subcellular location">
    <subcellularLocation>
        <location evidence="1">Membrane</location>
        <topology evidence="1">Multi-pass membrane protein</topology>
    </subcellularLocation>
</comment>
<keyword evidence="6" id="KW-1185">Reference proteome</keyword>
<reference evidence="5 6" key="1">
    <citation type="submission" date="2024-04" db="EMBL/GenBank/DDBJ databases">
        <title>Isolation of an actinomycete strain from pig manure.</title>
        <authorList>
            <person name="Gong T."/>
            <person name="Yu Z."/>
            <person name="An M."/>
            <person name="Wei C."/>
            <person name="Yang W."/>
            <person name="Liu L."/>
        </authorList>
    </citation>
    <scope>NUCLEOTIDE SEQUENCE [LARGE SCALE GENOMIC DNA]</scope>
    <source>
        <strain evidence="5 6">ZF39</strain>
    </source>
</reference>
<sequence>MNLLRTAARTMLAGYFVVNGVKAVKNPEPYAAEQERFAATVVPLAKKVAPVEVAETLPEDTETLARITGGLQVAGGLGLISGKGRRLGAGLIALSMVPQLMGFSAKNLTATEKSLARNELLKNVALLGGALIAAGDTEGRPGLAWRAQDQAVKLSKSVDHTRKQLGKDAELTKLQLARSVDNVKHRVALQAKELAH</sequence>
<proteinExistence type="predicted"/>
<keyword evidence="2" id="KW-0812">Transmembrane</keyword>
<dbReference type="InterPro" id="IPR032808">
    <property type="entry name" value="DoxX"/>
</dbReference>
<evidence type="ECO:0000256" key="1">
    <source>
        <dbReference type="ARBA" id="ARBA00004141"/>
    </source>
</evidence>
<keyword evidence="4" id="KW-0472">Membrane</keyword>
<protein>
    <submittedName>
        <fullName evidence="5">DoxX family membrane protein</fullName>
    </submittedName>
</protein>
<name>A0ABZ3FQD4_9ACTN</name>